<dbReference type="InterPro" id="IPR018641">
    <property type="entry name" value="Trfase_1_rSAM/seldom-assoc"/>
</dbReference>
<accession>A0A3A1U5Q6</accession>
<name>A0A3A1U5Q6_9MICO</name>
<organism evidence="1 2">
    <name type="scientific">Amnibacterium setariae</name>
    <dbReference type="NCBI Taxonomy" id="2306585"/>
    <lineage>
        <taxon>Bacteria</taxon>
        <taxon>Bacillati</taxon>
        <taxon>Actinomycetota</taxon>
        <taxon>Actinomycetes</taxon>
        <taxon>Micrococcales</taxon>
        <taxon>Microbacteriaceae</taxon>
        <taxon>Amnibacterium</taxon>
    </lineage>
</organism>
<dbReference type="SUPFAM" id="SSF53448">
    <property type="entry name" value="Nucleotide-diphospho-sugar transferases"/>
    <property type="match status" value="1"/>
</dbReference>
<proteinExistence type="predicted"/>
<dbReference type="InterPro" id="IPR029044">
    <property type="entry name" value="Nucleotide-diphossugar_trans"/>
</dbReference>
<dbReference type="OrthoDB" id="9798250at2"/>
<dbReference type="PANTHER" id="PTHR36529:SF1">
    <property type="entry name" value="GLYCOSYLTRANSFERASE"/>
    <property type="match status" value="1"/>
</dbReference>
<evidence type="ECO:0000313" key="1">
    <source>
        <dbReference type="EMBL" id="RIX30787.1"/>
    </source>
</evidence>
<reference evidence="2" key="1">
    <citation type="submission" date="2018-09" db="EMBL/GenBank/DDBJ databases">
        <authorList>
            <person name="Kim I."/>
        </authorList>
    </citation>
    <scope>NUCLEOTIDE SEQUENCE [LARGE SCALE GENOMIC DNA]</scope>
    <source>
        <strain evidence="2">DD4a</strain>
    </source>
</reference>
<gene>
    <name evidence="1" type="ORF">D1781_05135</name>
</gene>
<dbReference type="Proteomes" id="UP000265742">
    <property type="component" value="Unassembled WGS sequence"/>
</dbReference>
<dbReference type="RefSeq" id="WP_119481149.1">
    <property type="nucleotide sequence ID" value="NZ_QXTG01000001.1"/>
</dbReference>
<evidence type="ECO:0000313" key="2">
    <source>
        <dbReference type="Proteomes" id="UP000265742"/>
    </source>
</evidence>
<dbReference type="Pfam" id="PF09837">
    <property type="entry name" value="DUF2064"/>
    <property type="match status" value="1"/>
</dbReference>
<dbReference type="EMBL" id="QXTG01000001">
    <property type="protein sequence ID" value="RIX30787.1"/>
    <property type="molecule type" value="Genomic_DNA"/>
</dbReference>
<sequence length="209" mass="21787">MTTVIVLAKECVPGRVKTRLTPPFEPEEAAALAAASLADTLDAAGRVRADRHLLWFDGAAPRGTGFDVAQQPAGGLDERIAAAFDAVQDRAVLIGMDTPQLDPGVLQGVLDDDGPDAWFGRAEDGGFWALGLDPRPRRGDLVRGVPMSTEHTGAAQLLRLHAAGLAVRTLPQLTDVDHVADAVAVAAQAPGSRFAALLARLAPRIPAAA</sequence>
<dbReference type="Gene3D" id="3.90.550.10">
    <property type="entry name" value="Spore Coat Polysaccharide Biosynthesis Protein SpsA, Chain A"/>
    <property type="match status" value="1"/>
</dbReference>
<comment type="caution">
    <text evidence="1">The sequence shown here is derived from an EMBL/GenBank/DDBJ whole genome shotgun (WGS) entry which is preliminary data.</text>
</comment>
<dbReference type="AlphaFoldDB" id="A0A3A1U5Q6"/>
<dbReference type="PANTHER" id="PTHR36529">
    <property type="entry name" value="SLL1095 PROTEIN"/>
    <property type="match status" value="1"/>
</dbReference>
<keyword evidence="2" id="KW-1185">Reference proteome</keyword>
<protein>
    <submittedName>
        <fullName evidence="1">DUF2064 domain-containing protein</fullName>
    </submittedName>
</protein>